<evidence type="ECO:0000256" key="1">
    <source>
        <dbReference type="ARBA" id="ARBA00023125"/>
    </source>
</evidence>
<dbReference type="PANTHER" id="PTHR46558">
    <property type="entry name" value="TRACRIPTIONAL REGULATORY PROTEIN-RELATED-RELATED"/>
    <property type="match status" value="1"/>
</dbReference>
<dbReference type="EMBL" id="ABVQ01000037">
    <property type="protein sequence ID" value="EEC56264.1"/>
    <property type="molecule type" value="Genomic_DNA"/>
</dbReference>
<dbReference type="SMART" id="SM00530">
    <property type="entry name" value="HTH_XRE"/>
    <property type="match status" value="2"/>
</dbReference>
<protein>
    <recommendedName>
        <fullName evidence="2">HTH cro/C1-type domain-containing protein</fullName>
    </recommendedName>
</protein>
<keyword evidence="1" id="KW-0238">DNA-binding</keyword>
<dbReference type="STRING" id="483218.BACPEC_02771"/>
<name>B7AVM3_9FIRM</name>
<dbReference type="AlphaFoldDB" id="B7AVM3"/>
<evidence type="ECO:0000313" key="4">
    <source>
        <dbReference type="Proteomes" id="UP000003136"/>
    </source>
</evidence>
<evidence type="ECO:0000259" key="2">
    <source>
        <dbReference type="PROSITE" id="PS50943"/>
    </source>
</evidence>
<proteinExistence type="predicted"/>
<dbReference type="HOGENOM" id="CLU_1208532_0_0_9"/>
<dbReference type="InterPro" id="IPR001387">
    <property type="entry name" value="Cro/C1-type_HTH"/>
</dbReference>
<gene>
    <name evidence="3" type="ORF">BACPEC_02771</name>
</gene>
<keyword evidence="4" id="KW-1185">Reference proteome</keyword>
<dbReference type="PROSITE" id="PS50943">
    <property type="entry name" value="HTH_CROC1"/>
    <property type="match status" value="1"/>
</dbReference>
<reference evidence="3 4" key="1">
    <citation type="submission" date="2008-11" db="EMBL/GenBank/DDBJ databases">
        <title>Draft genome sequence of Bacteroides pectinophilus (ATCC 43243).</title>
        <authorList>
            <person name="Sudarsanam P."/>
            <person name="Ley R."/>
            <person name="Guruge J."/>
            <person name="Turnbaugh P.J."/>
            <person name="Mahowald M."/>
            <person name="Liep D."/>
            <person name="Gordon J."/>
        </authorList>
    </citation>
    <scope>NUCLEOTIDE SEQUENCE [LARGE SCALE GENOMIC DNA]</scope>
    <source>
        <strain evidence="3 4">ATCC 43243</strain>
    </source>
</reference>
<reference evidence="3 4" key="2">
    <citation type="submission" date="2008-11" db="EMBL/GenBank/DDBJ databases">
        <authorList>
            <person name="Fulton L."/>
            <person name="Clifton S."/>
            <person name="Fulton B."/>
            <person name="Xu J."/>
            <person name="Minx P."/>
            <person name="Pepin K.H."/>
            <person name="Johnson M."/>
            <person name="Bhonagiri V."/>
            <person name="Nash W.E."/>
            <person name="Mardis E.R."/>
            <person name="Wilson R.K."/>
        </authorList>
    </citation>
    <scope>NUCLEOTIDE SEQUENCE [LARGE SCALE GENOMIC DNA]</scope>
    <source>
        <strain evidence="3 4">ATCC 43243</strain>
    </source>
</reference>
<sequence length="245" mass="28327">MAGWRRVVMGSYDEMLVRLEKYRKSIPMKQKQMGQAIGVSQEQYSYLENGNTKLTDKNLKALADTGADIDYIITGEHFQYSADELEDEINRAGKERDFALKMVANVMSEKIERGELQNVSRSEAKLIEAMADSWDDFSMVNFVREEEQCSQIEMAQRLGVGIKKYRELEKETLYPDAELLLSLYNMSGYQPALFMNLCDRRMLAVKMLWSAFEAGDKSQLLDFVRNLRNIMQGNTDEQKNNDYRG</sequence>
<dbReference type="Proteomes" id="UP000003136">
    <property type="component" value="Unassembled WGS sequence"/>
</dbReference>
<dbReference type="SUPFAM" id="SSF47413">
    <property type="entry name" value="lambda repressor-like DNA-binding domains"/>
    <property type="match status" value="2"/>
</dbReference>
<dbReference type="PANTHER" id="PTHR46558:SF11">
    <property type="entry name" value="HTH-TYPE TRANSCRIPTIONAL REGULATOR XRE"/>
    <property type="match status" value="1"/>
</dbReference>
<dbReference type="InterPro" id="IPR010982">
    <property type="entry name" value="Lambda_DNA-bd_dom_sf"/>
</dbReference>
<dbReference type="Gene3D" id="1.10.260.40">
    <property type="entry name" value="lambda repressor-like DNA-binding domains"/>
    <property type="match status" value="1"/>
</dbReference>
<dbReference type="CDD" id="cd00093">
    <property type="entry name" value="HTH_XRE"/>
    <property type="match status" value="1"/>
</dbReference>
<dbReference type="GO" id="GO:0003677">
    <property type="term" value="F:DNA binding"/>
    <property type="evidence" value="ECO:0007669"/>
    <property type="project" value="UniProtKB-KW"/>
</dbReference>
<dbReference type="Pfam" id="PF01381">
    <property type="entry name" value="HTH_3"/>
    <property type="match status" value="1"/>
</dbReference>
<accession>B7AVM3</accession>
<organism evidence="3 4">
    <name type="scientific">[Bacteroides] pectinophilus ATCC 43243</name>
    <dbReference type="NCBI Taxonomy" id="483218"/>
    <lineage>
        <taxon>Bacteria</taxon>
        <taxon>Bacillati</taxon>
        <taxon>Bacillota</taxon>
        <taxon>Clostridia</taxon>
        <taxon>Eubacteriales</taxon>
    </lineage>
</organism>
<dbReference type="eggNOG" id="ENOG5033N4U">
    <property type="taxonomic scope" value="Bacteria"/>
</dbReference>
<evidence type="ECO:0000313" key="3">
    <source>
        <dbReference type="EMBL" id="EEC56264.1"/>
    </source>
</evidence>
<comment type="caution">
    <text evidence="3">The sequence shown here is derived from an EMBL/GenBank/DDBJ whole genome shotgun (WGS) entry which is preliminary data.</text>
</comment>
<feature type="domain" description="HTH cro/C1-type" evidence="2">
    <location>
        <begin position="19"/>
        <end position="72"/>
    </location>
</feature>